<evidence type="ECO:0000313" key="1">
    <source>
        <dbReference type="EMBL" id="GAC30393.1"/>
    </source>
</evidence>
<reference evidence="2" key="1">
    <citation type="journal article" date="2014" name="Environ. Microbiol.">
        <title>Comparative genomics of the marine bacterial genus Glaciecola reveals the high degree of genomic diversity and genomic characteristic for cold adaptation.</title>
        <authorList>
            <person name="Qin Q.L."/>
            <person name="Xie B.B."/>
            <person name="Yu Y."/>
            <person name="Shu Y.L."/>
            <person name="Rong J.C."/>
            <person name="Zhang Y.J."/>
            <person name="Zhao D.L."/>
            <person name="Chen X.L."/>
            <person name="Zhang X.Y."/>
            <person name="Chen B."/>
            <person name="Zhou B.C."/>
            <person name="Zhang Y.Z."/>
        </authorList>
    </citation>
    <scope>NUCLEOTIDE SEQUENCE [LARGE SCALE GENOMIC DNA]</scope>
    <source>
        <strain evidence="2">ACAM 615</strain>
    </source>
</reference>
<organism evidence="1 2">
    <name type="scientific">Brumicola pallidula DSM 14239 = ACAM 615</name>
    <dbReference type="NCBI Taxonomy" id="1121922"/>
    <lineage>
        <taxon>Bacteria</taxon>
        <taxon>Pseudomonadati</taxon>
        <taxon>Pseudomonadota</taxon>
        <taxon>Gammaproteobacteria</taxon>
        <taxon>Alteromonadales</taxon>
        <taxon>Alteromonadaceae</taxon>
        <taxon>Brumicola</taxon>
    </lineage>
</organism>
<sequence length="41" mass="4733">MDLNDSYWLPITSTFNFTSSTKDIDEGGDWVLRAINGHCRR</sequence>
<dbReference type="AlphaFoldDB" id="K6ZND2"/>
<accession>K6ZND2</accession>
<protein>
    <submittedName>
        <fullName evidence="1">Uncharacterized protein</fullName>
    </submittedName>
</protein>
<gene>
    <name evidence="1" type="ORF">GPAL_3547</name>
</gene>
<name>K6ZND2_9ALTE</name>
<comment type="caution">
    <text evidence="1">The sequence shown here is derived from an EMBL/GenBank/DDBJ whole genome shotgun (WGS) entry which is preliminary data.</text>
</comment>
<proteinExistence type="predicted"/>
<keyword evidence="2" id="KW-1185">Reference proteome</keyword>
<dbReference type="Proteomes" id="UP000006251">
    <property type="component" value="Unassembled WGS sequence"/>
</dbReference>
<dbReference type="EMBL" id="BAEQ01000055">
    <property type="protein sequence ID" value="GAC30393.1"/>
    <property type="molecule type" value="Genomic_DNA"/>
</dbReference>
<evidence type="ECO:0000313" key="2">
    <source>
        <dbReference type="Proteomes" id="UP000006251"/>
    </source>
</evidence>